<evidence type="ECO:0000313" key="2">
    <source>
        <dbReference type="Proteomes" id="UP000192333"/>
    </source>
</evidence>
<proteinExistence type="predicted"/>
<dbReference type="EMBL" id="LT838813">
    <property type="protein sequence ID" value="SMD42885.1"/>
    <property type="molecule type" value="Genomic_DNA"/>
</dbReference>
<protein>
    <submittedName>
        <fullName evidence="1">Uncharacterized protein</fullName>
    </submittedName>
</protein>
<gene>
    <name evidence="1" type="ORF">SAMN00777080_1452</name>
</gene>
<accession>A0A1W2H1R5</accession>
<name>A0A1W2H1R5_9BACT</name>
<dbReference type="Proteomes" id="UP000192333">
    <property type="component" value="Chromosome I"/>
</dbReference>
<reference evidence="2" key="1">
    <citation type="submission" date="2017-04" db="EMBL/GenBank/DDBJ databases">
        <authorList>
            <person name="Varghese N."/>
            <person name="Submissions S."/>
        </authorList>
    </citation>
    <scope>NUCLEOTIDE SEQUENCE [LARGE SCALE GENOMIC DNA]</scope>
    <source>
        <strain evidence="2">DSM 16537</strain>
    </source>
</reference>
<keyword evidence="2" id="KW-1185">Reference proteome</keyword>
<dbReference type="AlphaFoldDB" id="A0A1W2H1R5"/>
<organism evidence="1 2">
    <name type="scientific">Aquiflexum balticum DSM 16537</name>
    <dbReference type="NCBI Taxonomy" id="758820"/>
    <lineage>
        <taxon>Bacteria</taxon>
        <taxon>Pseudomonadati</taxon>
        <taxon>Bacteroidota</taxon>
        <taxon>Cytophagia</taxon>
        <taxon>Cytophagales</taxon>
        <taxon>Cyclobacteriaceae</taxon>
        <taxon>Aquiflexum</taxon>
    </lineage>
</organism>
<sequence>MGTEASRMHLFKTTKEIMRRIPGIQFHPDDYSRWKK</sequence>
<evidence type="ECO:0000313" key="1">
    <source>
        <dbReference type="EMBL" id="SMD42885.1"/>
    </source>
</evidence>